<organism evidence="2">
    <name type="scientific">Salmonella enterica</name>
    <name type="common">Salmonella choleraesuis</name>
    <dbReference type="NCBI Taxonomy" id="28901"/>
    <lineage>
        <taxon>Bacteria</taxon>
        <taxon>Pseudomonadati</taxon>
        <taxon>Pseudomonadota</taxon>
        <taxon>Gammaproteobacteria</taxon>
        <taxon>Enterobacterales</taxon>
        <taxon>Enterobacteriaceae</taxon>
        <taxon>Salmonella</taxon>
    </lineage>
</organism>
<feature type="compositionally biased region" description="Polar residues" evidence="1">
    <location>
        <begin position="1"/>
        <end position="14"/>
    </location>
</feature>
<evidence type="ECO:0000313" key="2">
    <source>
        <dbReference type="EMBL" id="ECK6421325.1"/>
    </source>
</evidence>
<accession>A0A5Y6C799</accession>
<protein>
    <submittedName>
        <fullName evidence="2">PTS mannose/fructose/sorbose transporter subunit IIC</fullName>
    </submittedName>
</protein>
<comment type="caution">
    <text evidence="2">The sequence shown here is derived from an EMBL/GenBank/DDBJ whole genome shotgun (WGS) entry which is preliminary data.</text>
</comment>
<feature type="non-terminal residue" evidence="2">
    <location>
        <position position="1"/>
    </location>
</feature>
<dbReference type="AlphaFoldDB" id="A0A5Y6C799"/>
<proteinExistence type="predicted"/>
<reference evidence="2" key="1">
    <citation type="submission" date="2019-08" db="EMBL/GenBank/DDBJ databases">
        <authorList>
            <consortium name="PulseNet: The National Subtyping Network for Foodborne Disease Surveillance"/>
            <person name="Tarr C.L."/>
            <person name="Trees E."/>
            <person name="Katz L.S."/>
            <person name="Carleton-Romer H.A."/>
            <person name="Stroika S."/>
            <person name="Kucerova Z."/>
            <person name="Roache K.F."/>
            <person name="Sabol A.L."/>
            <person name="Besser J."/>
            <person name="Gerner-Smidt P."/>
        </authorList>
    </citation>
    <scope>NUCLEOTIDE SEQUENCE</scope>
    <source>
        <strain evidence="2">PNUSAS086471</strain>
    </source>
</reference>
<dbReference type="EMBL" id="AAJCOB010000040">
    <property type="protein sequence ID" value="ECK6421325.1"/>
    <property type="molecule type" value="Genomic_DNA"/>
</dbReference>
<gene>
    <name evidence="2" type="ORF">FR097_24795</name>
</gene>
<sequence>LQVNPRFSTASKTVSRPAVASATDDDDLDS</sequence>
<feature type="region of interest" description="Disordered" evidence="1">
    <location>
        <begin position="1"/>
        <end position="30"/>
    </location>
</feature>
<evidence type="ECO:0000256" key="1">
    <source>
        <dbReference type="SAM" id="MobiDB-lite"/>
    </source>
</evidence>
<name>A0A5Y6C799_SALER</name>